<dbReference type="EMBL" id="GU943139">
    <property type="protein sequence ID" value="ADD96434.1"/>
    <property type="molecule type" value="Genomic_DNA"/>
</dbReference>
<evidence type="ECO:0000313" key="2">
    <source>
        <dbReference type="EMBL" id="ADD96434.1"/>
    </source>
</evidence>
<name>D6PL33_9ZZZZ</name>
<dbReference type="AlphaFoldDB" id="D6PL33"/>
<accession>D6PL33</accession>
<proteinExistence type="predicted"/>
<reference evidence="2" key="1">
    <citation type="journal article" date="2010" name="ISME J.">
        <title>Metagenome of the Mediterranean deep chlorophyll maximum studied by direct and fosmid library 454 pyrosequencing.</title>
        <authorList>
            <person name="Ghai R."/>
            <person name="Martin-Cuadrado A.B."/>
            <person name="Molto A.G."/>
            <person name="Heredia I.G."/>
            <person name="Cabrera R."/>
            <person name="Martin J."/>
            <person name="Verdu M."/>
            <person name="Deschamps P."/>
            <person name="Moreira D."/>
            <person name="Lopez-Garcia P."/>
            <person name="Mira A."/>
            <person name="Rodriguez-Valera F."/>
        </authorList>
    </citation>
    <scope>NUCLEOTIDE SEQUENCE</scope>
</reference>
<organism evidence="2">
    <name type="scientific">uncultured organism MedDCM-OCT-S09-C426</name>
    <dbReference type="NCBI Taxonomy" id="743650"/>
    <lineage>
        <taxon>unclassified sequences</taxon>
        <taxon>environmental samples</taxon>
    </lineage>
</organism>
<sequence>MRDHPQHGVPILGGMWGARNRVLFNLYDLAQDHPKGDYWQVDQDFLKQKVYPLVKENNLTHDEFFDKKPFPSPREGGLDHEGNPENFVGKPVDQNDERIR</sequence>
<feature type="region of interest" description="Disordered" evidence="1">
    <location>
        <begin position="63"/>
        <end position="100"/>
    </location>
</feature>
<protein>
    <submittedName>
        <fullName evidence="2">Uncharacterized protein</fullName>
    </submittedName>
</protein>
<evidence type="ECO:0000256" key="1">
    <source>
        <dbReference type="SAM" id="MobiDB-lite"/>
    </source>
</evidence>